<dbReference type="KEGG" id="lfi:LFML04_1386"/>
<dbReference type="Proteomes" id="UP000006177">
    <property type="component" value="Chromosome"/>
</dbReference>
<dbReference type="HOGENOM" id="CLU_3137241_0_0_0"/>
<dbReference type="AlphaFoldDB" id="J9ZAU2"/>
<dbReference type="STRING" id="1048260.LFML04_1386"/>
<gene>
    <name evidence="1" type="ordered locus">LFML04_1386</name>
</gene>
<dbReference type="PATRIC" id="fig|1048260.3.peg.1497"/>
<dbReference type="InterPro" id="IPR036812">
    <property type="entry name" value="NAD(P)_OxRdtase_dom_sf"/>
</dbReference>
<evidence type="ECO:0000313" key="1">
    <source>
        <dbReference type="EMBL" id="AFS53604.1"/>
    </source>
</evidence>
<organism evidence="1 2">
    <name type="scientific">Leptospirillum ferriphilum (strain ML-04)</name>
    <dbReference type="NCBI Taxonomy" id="1048260"/>
    <lineage>
        <taxon>Bacteria</taxon>
        <taxon>Pseudomonadati</taxon>
        <taxon>Nitrospirota</taxon>
        <taxon>Nitrospiria</taxon>
        <taxon>Nitrospirales</taxon>
        <taxon>Nitrospiraceae</taxon>
        <taxon>Leptospirillum</taxon>
    </lineage>
</organism>
<dbReference type="SUPFAM" id="SSF51430">
    <property type="entry name" value="NAD(P)-linked oxidoreductase"/>
    <property type="match status" value="1"/>
</dbReference>
<evidence type="ECO:0000313" key="2">
    <source>
        <dbReference type="Proteomes" id="UP000006177"/>
    </source>
</evidence>
<proteinExistence type="predicted"/>
<dbReference type="EMBL" id="CP002919">
    <property type="protein sequence ID" value="AFS53604.1"/>
    <property type="molecule type" value="Genomic_DNA"/>
</dbReference>
<reference evidence="1 2" key="1">
    <citation type="journal article" date="2011" name="J. Microbiol.">
        <title>Complete genome of Leptospirillum ferriphilum ML-04 provides insight into its physiology and environmental adaptation.</title>
        <authorList>
            <person name="Mi S."/>
            <person name="Song J."/>
            <person name="Lin J."/>
            <person name="Che Y."/>
            <person name="Zheng H."/>
            <person name="Lin J."/>
        </authorList>
    </citation>
    <scope>NUCLEOTIDE SEQUENCE [LARGE SCALE GENOMIC DNA]</scope>
    <source>
        <strain evidence="1 2">ML-04</strain>
    </source>
</reference>
<dbReference type="Gene3D" id="3.20.20.100">
    <property type="entry name" value="NADP-dependent oxidoreductase domain"/>
    <property type="match status" value="1"/>
</dbReference>
<name>J9ZAU2_LEPFM</name>
<sequence length="49" mass="5890">MSRTRETRAKNILRAIERSMRRFRTDYIDHDLIRAWDKMNPLEEGADPG</sequence>
<protein>
    <submittedName>
        <fullName evidence="1">Oxidoreductase</fullName>
    </submittedName>
</protein>
<accession>J9ZAU2</accession>